<dbReference type="InterPro" id="IPR011990">
    <property type="entry name" value="TPR-like_helical_dom_sf"/>
</dbReference>
<gene>
    <name evidence="7" type="ORF">N7U62_12910</name>
</gene>
<comment type="caution">
    <text evidence="7">The sequence shown here is derived from an EMBL/GenBank/DDBJ whole genome shotgun (WGS) entry which is preliminary data.</text>
</comment>
<dbReference type="InterPro" id="IPR036737">
    <property type="entry name" value="OmpA-like_sf"/>
</dbReference>
<dbReference type="Pfam" id="PF13620">
    <property type="entry name" value="CarboxypepD_reg"/>
    <property type="match status" value="1"/>
</dbReference>
<evidence type="ECO:0000259" key="6">
    <source>
        <dbReference type="PROSITE" id="PS51123"/>
    </source>
</evidence>
<protein>
    <submittedName>
        <fullName evidence="7">Carboxypeptidase regulatory-like domain-containing protein</fullName>
    </submittedName>
</protein>
<dbReference type="InterPro" id="IPR008969">
    <property type="entry name" value="CarboxyPept-like_regulatory"/>
</dbReference>
<dbReference type="PANTHER" id="PTHR30329:SF21">
    <property type="entry name" value="LIPOPROTEIN YIAD-RELATED"/>
    <property type="match status" value="1"/>
</dbReference>
<reference evidence="7 8" key="1">
    <citation type="submission" date="2022-10" db="EMBL/GenBank/DDBJ databases">
        <title>Comparative genomics and taxonomic characterization of three novel marine species of genus Reichenbachiella exhibiting antioxidant and polysaccharide degradation activities.</title>
        <authorList>
            <person name="Muhammad N."/>
            <person name="Lee Y.-J."/>
            <person name="Ko J."/>
            <person name="Kim S.-G."/>
        </authorList>
    </citation>
    <scope>NUCLEOTIDE SEQUENCE [LARGE SCALE GENOMIC DNA]</scope>
    <source>
        <strain evidence="7 8">ABR2-5</strain>
    </source>
</reference>
<dbReference type="Pfam" id="PF07676">
    <property type="entry name" value="PD40"/>
    <property type="match status" value="2"/>
</dbReference>
<dbReference type="InterPro" id="IPR006664">
    <property type="entry name" value="OMP_bac"/>
</dbReference>
<proteinExistence type="predicted"/>
<dbReference type="InterPro" id="IPR006665">
    <property type="entry name" value="OmpA-like"/>
</dbReference>
<evidence type="ECO:0000256" key="4">
    <source>
        <dbReference type="PROSITE-ProRule" id="PRU00473"/>
    </source>
</evidence>
<evidence type="ECO:0000256" key="1">
    <source>
        <dbReference type="ARBA" id="ARBA00004442"/>
    </source>
</evidence>
<keyword evidence="2 4" id="KW-0472">Membrane</keyword>
<evidence type="ECO:0000256" key="2">
    <source>
        <dbReference type="ARBA" id="ARBA00023136"/>
    </source>
</evidence>
<evidence type="ECO:0000313" key="8">
    <source>
        <dbReference type="Proteomes" id="UP001300692"/>
    </source>
</evidence>
<comment type="subcellular location">
    <subcellularLocation>
        <location evidence="1">Cell outer membrane</location>
    </subcellularLocation>
</comment>
<dbReference type="RefSeq" id="WP_264138394.1">
    <property type="nucleotide sequence ID" value="NZ_JAOYOD010000001.1"/>
</dbReference>
<name>A0ABT3CV72_9BACT</name>
<dbReference type="InterPro" id="IPR011659">
    <property type="entry name" value="WD40"/>
</dbReference>
<evidence type="ECO:0000256" key="5">
    <source>
        <dbReference type="SAM" id="SignalP"/>
    </source>
</evidence>
<dbReference type="SUPFAM" id="SSF82171">
    <property type="entry name" value="DPP6 N-terminal domain-like"/>
    <property type="match status" value="1"/>
</dbReference>
<accession>A0ABT3CV72</accession>
<dbReference type="EMBL" id="JAOYOD010000001">
    <property type="protein sequence ID" value="MCV9387573.1"/>
    <property type="molecule type" value="Genomic_DNA"/>
</dbReference>
<feature type="signal peptide" evidence="5">
    <location>
        <begin position="1"/>
        <end position="23"/>
    </location>
</feature>
<keyword evidence="5" id="KW-0732">Signal</keyword>
<dbReference type="Gene3D" id="1.25.40.10">
    <property type="entry name" value="Tetratricopeptide repeat domain"/>
    <property type="match status" value="1"/>
</dbReference>
<feature type="domain" description="OmpA-like" evidence="6">
    <location>
        <begin position="628"/>
        <end position="748"/>
    </location>
</feature>
<organism evidence="7 8">
    <name type="scientific">Reichenbachiella ulvae</name>
    <dbReference type="NCBI Taxonomy" id="2980104"/>
    <lineage>
        <taxon>Bacteria</taxon>
        <taxon>Pseudomonadati</taxon>
        <taxon>Bacteroidota</taxon>
        <taxon>Cytophagia</taxon>
        <taxon>Cytophagales</taxon>
        <taxon>Reichenbachiellaceae</taxon>
        <taxon>Reichenbachiella</taxon>
    </lineage>
</organism>
<keyword evidence="8" id="KW-1185">Reference proteome</keyword>
<dbReference type="SUPFAM" id="SSF48452">
    <property type="entry name" value="TPR-like"/>
    <property type="match status" value="1"/>
</dbReference>
<dbReference type="PROSITE" id="PS51123">
    <property type="entry name" value="OMPA_2"/>
    <property type="match status" value="1"/>
</dbReference>
<dbReference type="InterPro" id="IPR050330">
    <property type="entry name" value="Bact_OuterMem_StrucFunc"/>
</dbReference>
<feature type="chain" id="PRO_5046706671" evidence="5">
    <location>
        <begin position="24"/>
        <end position="873"/>
    </location>
</feature>
<dbReference type="Gene3D" id="2.60.40.1120">
    <property type="entry name" value="Carboxypeptidase-like, regulatory domain"/>
    <property type="match status" value="2"/>
</dbReference>
<dbReference type="Proteomes" id="UP001300692">
    <property type="component" value="Unassembled WGS sequence"/>
</dbReference>
<dbReference type="PANTHER" id="PTHR30329">
    <property type="entry name" value="STATOR ELEMENT OF FLAGELLAR MOTOR COMPLEX"/>
    <property type="match status" value="1"/>
</dbReference>
<evidence type="ECO:0000313" key="7">
    <source>
        <dbReference type="EMBL" id="MCV9387573.1"/>
    </source>
</evidence>
<dbReference type="PRINTS" id="PR01021">
    <property type="entry name" value="OMPADOMAIN"/>
</dbReference>
<dbReference type="SUPFAM" id="SSF103088">
    <property type="entry name" value="OmpA-like"/>
    <property type="match status" value="1"/>
</dbReference>
<dbReference type="CDD" id="cd07185">
    <property type="entry name" value="OmpA_C-like"/>
    <property type="match status" value="1"/>
</dbReference>
<dbReference type="Gene3D" id="3.30.1330.60">
    <property type="entry name" value="OmpA-like domain"/>
    <property type="match status" value="1"/>
</dbReference>
<keyword evidence="3" id="KW-0998">Cell outer membrane</keyword>
<evidence type="ECO:0000256" key="3">
    <source>
        <dbReference type="ARBA" id="ARBA00023237"/>
    </source>
</evidence>
<sequence length="873" mass="98498">MKANSIFLLIFLIAMGLAQQADAQFDSLGTIKKDKYLNAKLRAEKAYADLNFSKGIKEYKKALRVLSDDTARLEIAYGYFKMNQLDSAFDYYHSVLFYGLAGVDDVHILNYAEILAKKGAYESSEEFFAKYKENHPNDQRSAERLDGLRNRMNFYRDSTRYQVEHCSFNSTGYDFAPAYDGDKLLFISSRETLGPVQFIKPKYKWDKSYFLDVYELDANGEVHSYNGQLKTSYHEGPLSIYDEGRKVIFTRNNFEKAEIGIKDKKLVVHGAKINESDDGVNKLKLYYAERSGKGEWGHAVELKFNDDQFSNGHPTVSRDGKRLYFSSDRPGGEGGTDLFVSVWQEGQWQEPINLGDRINSEGEEMFPFIDQNEMLYFASNGHPGLGGLDIFKVDLKDSTALPVNVGYPLNSAADDFGMVFKHEQHRISGYFSSNRKGGVGLDDVYAFSFENIAEVPLQVIDIHTGLPLAGAEVGISDLSFDDHLMEVSTTGESAVFIYPYNLDDQYYLAATKESYNRDSIQVKPSDWVGDTIKLHLMKNLLISGTITDKVKGFPLDSVRVIVTDESINETFGLVTGEDGHYSFNAHADRIYSFKMKRHKYFTTYSQVDTHIAKTGVVIHDDEMEELFVGKPIVLNDIHFDRGKWNIRSDAAKELDKFQMMLKETPGIVVELSTHTDSRGSDQFNFELSDKRAKSAAQYLVDHGIDQARIVGKGYGETKLVNECQNGVECSEEKHQANRRAEFMVTGFLPTEQEEEEKNMVWIQPEFIASSLAKEEGVVLVSYESEGSIPVNGVVESDNGGVISGALLTLFDTESREAVHIKSESDGSFTLRIQKNRKYLLSAEKNGYTSEGEQIIVKDDKVVRSIRLTLNSML</sequence>
<dbReference type="Pfam" id="PF00691">
    <property type="entry name" value="OmpA"/>
    <property type="match status" value="1"/>
</dbReference>
<dbReference type="SUPFAM" id="SSF49464">
    <property type="entry name" value="Carboxypeptidase regulatory domain-like"/>
    <property type="match status" value="2"/>
</dbReference>